<protein>
    <submittedName>
        <fullName evidence="2">Lipid asymmetry ABC transporter MlaABCDEF, permease component MlaE</fullName>
    </submittedName>
</protein>
<dbReference type="Pfam" id="PF02405">
    <property type="entry name" value="MlaE"/>
    <property type="match status" value="1"/>
</dbReference>
<dbReference type="RefSeq" id="WP_009650440.1">
    <property type="nucleotide sequence ID" value="NC_009715.2"/>
</dbReference>
<gene>
    <name evidence="2" type="ORF">CCV52592_1433</name>
</gene>
<feature type="transmembrane region" description="Helical" evidence="1">
    <location>
        <begin position="305"/>
        <end position="328"/>
    </location>
</feature>
<feature type="transmembrane region" description="Helical" evidence="1">
    <location>
        <begin position="159"/>
        <end position="179"/>
    </location>
</feature>
<dbReference type="InterPro" id="IPR003453">
    <property type="entry name" value="ABC_MlaE_roteobac"/>
</dbReference>
<dbReference type="AlphaFoldDB" id="A7GYD6"/>
<dbReference type="OrthoDB" id="9805022at2"/>
<dbReference type="InterPro" id="IPR030802">
    <property type="entry name" value="Permease_MalE"/>
</dbReference>
<dbReference type="GO" id="GO:0043190">
    <property type="term" value="C:ATP-binding cassette (ABC) transporter complex"/>
    <property type="evidence" value="ECO:0007669"/>
    <property type="project" value="InterPro"/>
</dbReference>
<dbReference type="KEGG" id="ccv:CCV52592_1433"/>
<dbReference type="PANTHER" id="PTHR30188:SF3">
    <property type="entry name" value="ABC TRANSPORTER PERMEASE"/>
    <property type="match status" value="1"/>
</dbReference>
<reference evidence="2" key="1">
    <citation type="submission" date="2016-07" db="EMBL/GenBank/DDBJ databases">
        <title>Comparative genomics of the Campylobacter concisus group.</title>
        <authorList>
            <person name="Miller W.G."/>
            <person name="Yee E."/>
            <person name="Chapman M.H."/>
            <person name="Huynh S."/>
            <person name="Bono J.L."/>
            <person name="On S.L.W."/>
            <person name="StLeger J."/>
            <person name="Foster G."/>
            <person name="Parker C.T."/>
        </authorList>
    </citation>
    <scope>NUCLEOTIDE SEQUENCE</scope>
    <source>
        <strain evidence="2">525.92</strain>
    </source>
</reference>
<keyword evidence="1" id="KW-1133">Transmembrane helix</keyword>
<evidence type="ECO:0000256" key="1">
    <source>
        <dbReference type="RuleBase" id="RU362044"/>
    </source>
</evidence>
<dbReference type="GO" id="GO:0005548">
    <property type="term" value="F:phospholipid transporter activity"/>
    <property type="evidence" value="ECO:0007669"/>
    <property type="project" value="TreeGrafter"/>
</dbReference>
<feature type="transmembrane region" description="Helical" evidence="1">
    <location>
        <begin position="249"/>
        <end position="268"/>
    </location>
</feature>
<evidence type="ECO:0000313" key="3">
    <source>
        <dbReference type="Proteomes" id="UP000006380"/>
    </source>
</evidence>
<evidence type="ECO:0000313" key="2">
    <source>
        <dbReference type="EMBL" id="EAT99539.1"/>
    </source>
</evidence>
<dbReference type="HOGENOM" id="CLU_045686_0_0_7"/>
<dbReference type="STRING" id="360105.CCV52592_1433"/>
<comment type="caution">
    <text evidence="1">Lacks conserved residue(s) required for the propagation of feature annotation.</text>
</comment>
<keyword evidence="1" id="KW-0472">Membrane</keyword>
<dbReference type="EMBL" id="CP000767">
    <property type="protein sequence ID" value="EAT99539.1"/>
    <property type="molecule type" value="Genomic_DNA"/>
</dbReference>
<feature type="transmembrane region" description="Helical" evidence="1">
    <location>
        <begin position="348"/>
        <end position="366"/>
    </location>
</feature>
<comment type="similarity">
    <text evidence="1">Belongs to the MlaE permease family.</text>
</comment>
<keyword evidence="3" id="KW-1185">Reference proteome</keyword>
<name>A7GYD6_CAMC5</name>
<keyword evidence="1" id="KW-0812">Transmembrane</keyword>
<accession>A7GYD6</accession>
<dbReference type="PANTHER" id="PTHR30188">
    <property type="entry name" value="ABC TRANSPORTER PERMEASE PROTEIN-RELATED"/>
    <property type="match status" value="1"/>
</dbReference>
<proteinExistence type="inferred from homology"/>
<dbReference type="NCBIfam" id="TIGR00056">
    <property type="entry name" value="MlaE family lipid ABC transporter permease subunit"/>
    <property type="match status" value="1"/>
</dbReference>
<sequence length="368" mass="40645">MQKENEIISTAASGVTSFKFIGKFTYKDAKILQNTLSRIAKARGSLRFDFLQLLHVDYAVLILVKNAIKGKKAEFVTSDTKIKAMISLLDDESIDFSYIPPQNKLNFFARLGEKICDGFKNLLEFGSFLGEFLIKTIKIFVNPMSLRLREFSNYIKDGGVNAVFIVSLTAFLIGVVLAYLGSAMLANFGASIFIVEIMGMLTLREVAPLIAAIVVAGRSASSFTAQIGAMKLTEEIDAMKTMGFEPFNFLVLPRIIAMVLSLPIIIFIADAISILGQMLICQGVLDISFADYLSRFKDMVELRHFAVGMIKAPFFGAIIAIIGCMRGFDVNSNAQSLGEMTTISVVNAIFWVIALDAFFAIIFMWLKI</sequence>
<organism evidence="2 3">
    <name type="scientific">Campylobacter curvus (strain 525.92)</name>
    <dbReference type="NCBI Taxonomy" id="360105"/>
    <lineage>
        <taxon>Bacteria</taxon>
        <taxon>Pseudomonadati</taxon>
        <taxon>Campylobacterota</taxon>
        <taxon>Epsilonproteobacteria</taxon>
        <taxon>Campylobacterales</taxon>
        <taxon>Campylobacteraceae</taxon>
        <taxon>Campylobacter</taxon>
    </lineage>
</organism>
<dbReference type="Proteomes" id="UP000006380">
    <property type="component" value="Chromosome"/>
</dbReference>